<organism evidence="1 2">
    <name type="scientific">Anopheles minimus</name>
    <dbReference type="NCBI Taxonomy" id="112268"/>
    <lineage>
        <taxon>Eukaryota</taxon>
        <taxon>Metazoa</taxon>
        <taxon>Ecdysozoa</taxon>
        <taxon>Arthropoda</taxon>
        <taxon>Hexapoda</taxon>
        <taxon>Insecta</taxon>
        <taxon>Pterygota</taxon>
        <taxon>Neoptera</taxon>
        <taxon>Endopterygota</taxon>
        <taxon>Diptera</taxon>
        <taxon>Nematocera</taxon>
        <taxon>Culicoidea</taxon>
        <taxon>Culicidae</taxon>
        <taxon>Anophelinae</taxon>
        <taxon>Anopheles</taxon>
    </lineage>
</organism>
<accession>A0A182WPA3</accession>
<dbReference type="VEuPathDB" id="VectorBase:AMIN014511"/>
<sequence>MHEIICVRRSISDSELAFRSLELFSVSTDKFHPKPCTTEQISSIRLGTKLELGTPLQARLSNQLKIGKCRWIRRILTYKCD</sequence>
<evidence type="ECO:0000313" key="2">
    <source>
        <dbReference type="Proteomes" id="UP000075920"/>
    </source>
</evidence>
<protein>
    <submittedName>
        <fullName evidence="1">Uncharacterized protein</fullName>
    </submittedName>
</protein>
<name>A0A182WPA3_9DIPT</name>
<dbReference type="EnsemblMetazoa" id="AMIN014511-RA">
    <property type="protein sequence ID" value="AMIN014511-PA"/>
    <property type="gene ID" value="AMIN014511"/>
</dbReference>
<proteinExistence type="predicted"/>
<reference evidence="2" key="1">
    <citation type="submission" date="2013-03" db="EMBL/GenBank/DDBJ databases">
        <title>The Genome Sequence of Anopheles minimus MINIMUS1.</title>
        <authorList>
            <consortium name="The Broad Institute Genomics Platform"/>
            <person name="Neafsey D.E."/>
            <person name="Walton C."/>
            <person name="Walker B."/>
            <person name="Young S.K."/>
            <person name="Zeng Q."/>
            <person name="Gargeya S."/>
            <person name="Fitzgerald M."/>
            <person name="Haas B."/>
            <person name="Abouelleil A."/>
            <person name="Allen A.W."/>
            <person name="Alvarado L."/>
            <person name="Arachchi H.M."/>
            <person name="Berlin A.M."/>
            <person name="Chapman S.B."/>
            <person name="Gainer-Dewar J."/>
            <person name="Goldberg J."/>
            <person name="Griggs A."/>
            <person name="Gujja S."/>
            <person name="Hansen M."/>
            <person name="Howarth C."/>
            <person name="Imamovic A."/>
            <person name="Ireland A."/>
            <person name="Larimer J."/>
            <person name="McCowan C."/>
            <person name="Murphy C."/>
            <person name="Pearson M."/>
            <person name="Poon T.W."/>
            <person name="Priest M."/>
            <person name="Roberts A."/>
            <person name="Saif S."/>
            <person name="Shea T."/>
            <person name="Sisk P."/>
            <person name="Sykes S."/>
            <person name="Wortman J."/>
            <person name="Nusbaum C."/>
            <person name="Birren B."/>
        </authorList>
    </citation>
    <scope>NUCLEOTIDE SEQUENCE [LARGE SCALE GENOMIC DNA]</scope>
    <source>
        <strain evidence="2">MINIMUS1</strain>
    </source>
</reference>
<dbReference type="Proteomes" id="UP000075920">
    <property type="component" value="Unassembled WGS sequence"/>
</dbReference>
<reference evidence="1" key="2">
    <citation type="submission" date="2020-05" db="UniProtKB">
        <authorList>
            <consortium name="EnsemblMetazoa"/>
        </authorList>
    </citation>
    <scope>IDENTIFICATION</scope>
    <source>
        <strain evidence="1">MINIMUS1</strain>
    </source>
</reference>
<dbReference type="AlphaFoldDB" id="A0A182WPA3"/>
<keyword evidence="2" id="KW-1185">Reference proteome</keyword>
<evidence type="ECO:0000313" key="1">
    <source>
        <dbReference type="EnsemblMetazoa" id="AMIN014511-PA"/>
    </source>
</evidence>